<dbReference type="EMBL" id="JAAHFQ010000088">
    <property type="protein sequence ID" value="NER27292.1"/>
    <property type="molecule type" value="Genomic_DNA"/>
</dbReference>
<dbReference type="InterPro" id="IPR052363">
    <property type="entry name" value="LPS_export_LptC"/>
</dbReference>
<dbReference type="Pfam" id="PF06835">
    <property type="entry name" value="LptC"/>
    <property type="match status" value="2"/>
</dbReference>
<dbReference type="GO" id="GO:0005886">
    <property type="term" value="C:plasma membrane"/>
    <property type="evidence" value="ECO:0007669"/>
    <property type="project" value="InterPro"/>
</dbReference>
<dbReference type="PANTHER" id="PTHR37481">
    <property type="entry name" value="LIPOPOLYSACCHARIDE EXPORT SYSTEM PROTEIN LPTC"/>
    <property type="match status" value="1"/>
</dbReference>
<accession>A0A6B3N9L8</accession>
<evidence type="ECO:0000313" key="6">
    <source>
        <dbReference type="EMBL" id="NER27292.1"/>
    </source>
</evidence>
<keyword evidence="3" id="KW-0812">Transmembrane</keyword>
<dbReference type="GO" id="GO:0015221">
    <property type="term" value="F:lipopolysaccharide transmembrane transporter activity"/>
    <property type="evidence" value="ECO:0007669"/>
    <property type="project" value="InterPro"/>
</dbReference>
<dbReference type="InterPro" id="IPR026265">
    <property type="entry name" value="LptC"/>
</dbReference>
<comment type="caution">
    <text evidence="6">The sequence shown here is derived from an EMBL/GenBank/DDBJ whole genome shotgun (WGS) entry which is preliminary data.</text>
</comment>
<dbReference type="Gene3D" id="2.60.450.10">
    <property type="entry name" value="Lipopolysaccharide (LPS) transport protein A like domain"/>
    <property type="match status" value="2"/>
</dbReference>
<keyword evidence="5" id="KW-0472">Membrane</keyword>
<evidence type="ECO:0000256" key="2">
    <source>
        <dbReference type="ARBA" id="ARBA00022519"/>
    </source>
</evidence>
<dbReference type="GO" id="GO:0017089">
    <property type="term" value="F:glycolipid transfer activity"/>
    <property type="evidence" value="ECO:0007669"/>
    <property type="project" value="TreeGrafter"/>
</dbReference>
<protein>
    <submittedName>
        <fullName evidence="6">LPS export ABC transporter periplasmic protein LptC</fullName>
    </submittedName>
</protein>
<dbReference type="PANTHER" id="PTHR37481:SF1">
    <property type="entry name" value="LIPOPOLYSACCHARIDE EXPORT SYSTEM PROTEIN LPTC"/>
    <property type="match status" value="1"/>
</dbReference>
<evidence type="ECO:0000256" key="4">
    <source>
        <dbReference type="ARBA" id="ARBA00022989"/>
    </source>
</evidence>
<keyword evidence="4" id="KW-1133">Transmembrane helix</keyword>
<reference evidence="6" key="1">
    <citation type="submission" date="2019-11" db="EMBL/GenBank/DDBJ databases">
        <title>Genomic insights into an expanded diversity of filamentous marine cyanobacteria reveals the extraordinary biosynthetic potential of Moorea and Okeania.</title>
        <authorList>
            <person name="Ferreira Leao T."/>
            <person name="Wang M."/>
            <person name="Moss N."/>
            <person name="Da Silva R."/>
            <person name="Sanders J."/>
            <person name="Nurk S."/>
            <person name="Gurevich A."/>
            <person name="Humphrey G."/>
            <person name="Reher R."/>
            <person name="Zhu Q."/>
            <person name="Belda-Ferre P."/>
            <person name="Glukhov E."/>
            <person name="Rex R."/>
            <person name="Dorrestein P.C."/>
            <person name="Knight R."/>
            <person name="Pevzner P."/>
            <person name="Gerwick W.H."/>
            <person name="Gerwick L."/>
        </authorList>
    </citation>
    <scope>NUCLEOTIDE SEQUENCE</scope>
    <source>
        <strain evidence="6">SIO1C4</strain>
    </source>
</reference>
<evidence type="ECO:0000256" key="1">
    <source>
        <dbReference type="ARBA" id="ARBA00022475"/>
    </source>
</evidence>
<evidence type="ECO:0000256" key="5">
    <source>
        <dbReference type="ARBA" id="ARBA00023136"/>
    </source>
</evidence>
<proteinExistence type="predicted"/>
<gene>
    <name evidence="6" type="primary">lptC</name>
    <name evidence="6" type="ORF">F6J89_06545</name>
</gene>
<dbReference type="AlphaFoldDB" id="A0A6B3N9L8"/>
<organism evidence="6">
    <name type="scientific">Symploca sp. SIO1C4</name>
    <dbReference type="NCBI Taxonomy" id="2607765"/>
    <lineage>
        <taxon>Bacteria</taxon>
        <taxon>Bacillati</taxon>
        <taxon>Cyanobacteriota</taxon>
        <taxon>Cyanophyceae</taxon>
        <taxon>Coleofasciculales</taxon>
        <taxon>Coleofasciculaceae</taxon>
        <taxon>Symploca</taxon>
    </lineage>
</organism>
<evidence type="ECO:0000256" key="3">
    <source>
        <dbReference type="ARBA" id="ARBA00022692"/>
    </source>
</evidence>
<dbReference type="GO" id="GO:0030288">
    <property type="term" value="C:outer membrane-bounded periplasmic space"/>
    <property type="evidence" value="ECO:0007669"/>
    <property type="project" value="TreeGrafter"/>
</dbReference>
<keyword evidence="2" id="KW-0997">Cell inner membrane</keyword>
<sequence length="396" mass="43683">MSRKSNQALPLREQARISAKAKQFLAFAFGLLVMATILSACEGKSNTSEALKNNSAETEVEASLVLKNVTLDQVDNQGLPLWKVKAKQATYSQDQKTALVNNPTGDLFQDGEVVLQVSAKSGEVKQDGEAVFLKDEVIATDLRNGAVFKGDELEWRPQEDLLVVRNNLQGNHPQLQASAKEGRYFSRQQRLELFGQVAALSKEPNFQMKTEHLVWLIQAQKLIGPVRTQMERYKNNTLSDRVEADKSEFNQKTNTVTLKQNVQLTSLEPPMLMSSNSVVWNLDAQTAASDQPVQIIDQQEKLTVTANQGQIDLEREVANFTGGVQGIADRNQAKLYANQLRWDIPTQNMQASGNVIYQQIDPPLLTTGAAAVGKLQDQSIVVNSGAGKPVVTEIIP</sequence>
<dbReference type="NCBIfam" id="TIGR04409">
    <property type="entry name" value="LptC_YrbK"/>
    <property type="match status" value="1"/>
</dbReference>
<dbReference type="InterPro" id="IPR010664">
    <property type="entry name" value="LipoPS_assembly_LptC-rel"/>
</dbReference>
<keyword evidence="1" id="KW-1003">Cell membrane</keyword>
<name>A0A6B3N9L8_9CYAN</name>